<name>A0A168G0D2_9MICO</name>
<evidence type="ECO:0000313" key="1">
    <source>
        <dbReference type="EMBL" id="ANC32839.1"/>
    </source>
</evidence>
<dbReference type="EMBL" id="CP014209">
    <property type="protein sequence ID" value="ANC32839.1"/>
    <property type="molecule type" value="Genomic_DNA"/>
</dbReference>
<accession>A0A168G0D2</accession>
<sequence>MHAFHSLAYLDVEKSGSTYVSQFLRDFLDDDEVVFRKHVEVEDRLPAGRLHVISVRDPLDSYLSLYSYGCQGKGGLFGTMRNAGVENLYDGTADGFDRWLDVVLDPAGAHRLNPGSYGRSGAAPYTGLLSFRVARLSGPRALRWIRRVRSADEFVAAYREHHVVDVVLHNETLTQDLVALVGRDDLAWRPGREAALAALAAQDRLNASSRLDADAGFAVPDDAWDRVAARERLLTEVFGYGAHRTSTRSASQAMSAV</sequence>
<dbReference type="OrthoDB" id="7827210at2"/>
<keyword evidence="2" id="KW-1185">Reference proteome</keyword>
<gene>
    <name evidence="1" type="ORF">I598_3330</name>
</gene>
<evidence type="ECO:0000313" key="2">
    <source>
        <dbReference type="Proteomes" id="UP000076794"/>
    </source>
</evidence>
<dbReference type="KEGG" id="ido:I598_3330"/>
<dbReference type="AlphaFoldDB" id="A0A168G0D2"/>
<protein>
    <recommendedName>
        <fullName evidence="3">Sulfotransferase family protein</fullName>
    </recommendedName>
</protein>
<proteinExistence type="predicted"/>
<dbReference type="PATRIC" id="fig|1300344.3.peg.3351"/>
<dbReference type="RefSeq" id="WP_068204261.1">
    <property type="nucleotide sequence ID" value="NZ_CP014209.1"/>
</dbReference>
<dbReference type="Proteomes" id="UP000076794">
    <property type="component" value="Chromosome"/>
</dbReference>
<reference evidence="1 2" key="1">
    <citation type="submission" date="2016-01" db="EMBL/GenBank/DDBJ databases">
        <title>Complete genome sequence of a soil Actinobacterium, Isoptericola dokdonensis DS-3.</title>
        <authorList>
            <person name="Kwon S.-K."/>
            <person name="Kim J.F."/>
        </authorList>
    </citation>
    <scope>NUCLEOTIDE SEQUENCE [LARGE SCALE GENOMIC DNA]</scope>
    <source>
        <strain evidence="1 2">DS-3</strain>
    </source>
</reference>
<evidence type="ECO:0008006" key="3">
    <source>
        <dbReference type="Google" id="ProtNLM"/>
    </source>
</evidence>
<organism evidence="1 2">
    <name type="scientific">Isoptericola dokdonensis DS-3</name>
    <dbReference type="NCBI Taxonomy" id="1300344"/>
    <lineage>
        <taxon>Bacteria</taxon>
        <taxon>Bacillati</taxon>
        <taxon>Actinomycetota</taxon>
        <taxon>Actinomycetes</taxon>
        <taxon>Micrococcales</taxon>
        <taxon>Promicromonosporaceae</taxon>
        <taxon>Isoptericola</taxon>
    </lineage>
</organism>